<sequence length="68" mass="7072">MGPRADIMEPRLAVGPRGPAALLPPRRGNGCSVRCAADTCRPNPEQPASQWEAACVGAPPPLGNELIN</sequence>
<proteinExistence type="predicted"/>
<protein>
    <submittedName>
        <fullName evidence="1">Uncharacterized protein</fullName>
    </submittedName>
</protein>
<organism evidence="1 2">
    <name type="scientific">Muraenolepis orangiensis</name>
    <name type="common">Patagonian moray cod</name>
    <dbReference type="NCBI Taxonomy" id="630683"/>
    <lineage>
        <taxon>Eukaryota</taxon>
        <taxon>Metazoa</taxon>
        <taxon>Chordata</taxon>
        <taxon>Craniata</taxon>
        <taxon>Vertebrata</taxon>
        <taxon>Euteleostomi</taxon>
        <taxon>Actinopterygii</taxon>
        <taxon>Neopterygii</taxon>
        <taxon>Teleostei</taxon>
        <taxon>Neoteleostei</taxon>
        <taxon>Acanthomorphata</taxon>
        <taxon>Zeiogadaria</taxon>
        <taxon>Gadariae</taxon>
        <taxon>Gadiformes</taxon>
        <taxon>Muraenolepidoidei</taxon>
        <taxon>Muraenolepididae</taxon>
        <taxon>Muraenolepis</taxon>
    </lineage>
</organism>
<gene>
    <name evidence="1" type="ORF">NHX12_011484</name>
</gene>
<dbReference type="AlphaFoldDB" id="A0A9Q0I6Q9"/>
<keyword evidence="2" id="KW-1185">Reference proteome</keyword>
<evidence type="ECO:0000313" key="2">
    <source>
        <dbReference type="Proteomes" id="UP001148018"/>
    </source>
</evidence>
<name>A0A9Q0I6Q9_9TELE</name>
<comment type="caution">
    <text evidence="1">The sequence shown here is derived from an EMBL/GenBank/DDBJ whole genome shotgun (WGS) entry which is preliminary data.</text>
</comment>
<evidence type="ECO:0000313" key="1">
    <source>
        <dbReference type="EMBL" id="KAJ3587889.1"/>
    </source>
</evidence>
<reference evidence="1" key="1">
    <citation type="submission" date="2022-07" db="EMBL/GenBank/DDBJ databases">
        <title>Chromosome-level genome of Muraenolepis orangiensis.</title>
        <authorList>
            <person name="Kim J."/>
        </authorList>
    </citation>
    <scope>NUCLEOTIDE SEQUENCE</scope>
    <source>
        <strain evidence="1">KU_S4_2022</strain>
        <tissue evidence="1">Muscle</tissue>
    </source>
</reference>
<dbReference type="Proteomes" id="UP001148018">
    <property type="component" value="Unassembled WGS sequence"/>
</dbReference>
<accession>A0A9Q0I6Q9</accession>
<dbReference type="EMBL" id="JANIIK010000116">
    <property type="protein sequence ID" value="KAJ3587889.1"/>
    <property type="molecule type" value="Genomic_DNA"/>
</dbReference>